<dbReference type="RefSeq" id="WP_053067057.1">
    <property type="nucleotide sequence ID" value="NZ_CP011509.1"/>
</dbReference>
<gene>
    <name evidence="1" type="ORF">AA314_07859</name>
    <name evidence="2" type="ORF">ATI61_11022</name>
</gene>
<dbReference type="KEGG" id="age:AA314_07859"/>
<dbReference type="EMBL" id="QUMU01000010">
    <property type="protein sequence ID" value="REG27016.1"/>
    <property type="molecule type" value="Genomic_DNA"/>
</dbReference>
<dbReference type="Proteomes" id="UP000256345">
    <property type="component" value="Unassembled WGS sequence"/>
</dbReference>
<reference evidence="1 3" key="1">
    <citation type="submission" date="2015-05" db="EMBL/GenBank/DDBJ databases">
        <title>Genome assembly of Archangium gephyra DSM 2261.</title>
        <authorList>
            <person name="Sharma G."/>
            <person name="Subramanian S."/>
        </authorList>
    </citation>
    <scope>NUCLEOTIDE SEQUENCE [LARGE SCALE GENOMIC DNA]</scope>
    <source>
        <strain evidence="1 3">DSM 2261</strain>
    </source>
</reference>
<evidence type="ECO:0000313" key="4">
    <source>
        <dbReference type="Proteomes" id="UP000256345"/>
    </source>
</evidence>
<dbReference type="EMBL" id="CP011509">
    <property type="protein sequence ID" value="AKJ06233.1"/>
    <property type="molecule type" value="Genomic_DNA"/>
</dbReference>
<dbReference type="Gene3D" id="2.60.120.620">
    <property type="entry name" value="q2cbj1_9rhob like domain"/>
    <property type="match status" value="1"/>
</dbReference>
<dbReference type="InterPro" id="IPR018724">
    <property type="entry name" value="2OG-Fe_dioxygenase"/>
</dbReference>
<organism evidence="1 3">
    <name type="scientific">Archangium gephyra</name>
    <dbReference type="NCBI Taxonomy" id="48"/>
    <lineage>
        <taxon>Bacteria</taxon>
        <taxon>Pseudomonadati</taxon>
        <taxon>Myxococcota</taxon>
        <taxon>Myxococcia</taxon>
        <taxon>Myxococcales</taxon>
        <taxon>Cystobacterineae</taxon>
        <taxon>Archangiaceae</taxon>
        <taxon>Archangium</taxon>
    </lineage>
</organism>
<reference evidence="2 4" key="2">
    <citation type="submission" date="2018-08" db="EMBL/GenBank/DDBJ databases">
        <title>Genomic Encyclopedia of Archaeal and Bacterial Type Strains, Phase II (KMG-II): from individual species to whole genera.</title>
        <authorList>
            <person name="Goeker M."/>
        </authorList>
    </citation>
    <scope>NUCLEOTIDE SEQUENCE [LARGE SCALE GENOMIC DNA]</scope>
    <source>
        <strain evidence="2 4">DSM 2261</strain>
    </source>
</reference>
<dbReference type="Proteomes" id="UP000035579">
    <property type="component" value="Chromosome"/>
</dbReference>
<accession>A0AAC8QF69</accession>
<sequence length="227" mass="25946">MNIVDGYKFVPGSHYMEGLTEKDHARFLSYFESQIQPDPYSSVRDRGMIKIVYNRSTHQFSKNSNQTYFQSYSANDTDGGKVRVFPRIGDELLSSNVFQSILYKNQHYLDEYCDRTETANLNISVHFIRYKAPRGGASYSSPIWLHLDDEPLVFIHLIQLTRNAIGADSVISGMDNKPTNVLRLARPFDTLIVDKTKKHAVTPLGSTDGIAYRDVMLINLEAKEQQR</sequence>
<dbReference type="Pfam" id="PF10014">
    <property type="entry name" value="2OG-Fe_Oxy_2"/>
    <property type="match status" value="1"/>
</dbReference>
<proteinExistence type="predicted"/>
<dbReference type="AlphaFoldDB" id="A0AAC8QF69"/>
<protein>
    <submittedName>
        <fullName evidence="2">2-oxoglutarate-Fe(II)-dependent dioxygenase family protein</fullName>
    </submittedName>
</protein>
<keyword evidence="2" id="KW-0560">Oxidoreductase</keyword>
<evidence type="ECO:0000313" key="3">
    <source>
        <dbReference type="Proteomes" id="UP000035579"/>
    </source>
</evidence>
<name>A0AAC8QF69_9BACT</name>
<evidence type="ECO:0000313" key="1">
    <source>
        <dbReference type="EMBL" id="AKJ06233.1"/>
    </source>
</evidence>
<dbReference type="GO" id="GO:0051213">
    <property type="term" value="F:dioxygenase activity"/>
    <property type="evidence" value="ECO:0007669"/>
    <property type="project" value="UniProtKB-KW"/>
</dbReference>
<keyword evidence="2" id="KW-0223">Dioxygenase</keyword>
<evidence type="ECO:0000313" key="2">
    <source>
        <dbReference type="EMBL" id="REG27016.1"/>
    </source>
</evidence>
<keyword evidence="4" id="KW-1185">Reference proteome</keyword>